<dbReference type="EMBL" id="JACJLA010000003">
    <property type="protein sequence ID" value="MBM6912268.1"/>
    <property type="molecule type" value="Genomic_DNA"/>
</dbReference>
<gene>
    <name evidence="2" type="ORF">H6A01_02840</name>
</gene>
<feature type="compositionally biased region" description="Polar residues" evidence="1">
    <location>
        <begin position="171"/>
        <end position="185"/>
    </location>
</feature>
<name>A0ABS2GG81_9FIRM</name>
<feature type="region of interest" description="Disordered" evidence="1">
    <location>
        <begin position="171"/>
        <end position="192"/>
    </location>
</feature>
<feature type="region of interest" description="Disordered" evidence="1">
    <location>
        <begin position="226"/>
        <end position="248"/>
    </location>
</feature>
<sequence length="269" mass="30361">MNYIEEMNAFNVWITLHPEVSSSAQLLWYVLMHYNNTCSWKKQFSVPMSMLMTSTRLTESSVKRARIALQKAGRIRYSVRPGKKATVYEMISMKEEGIVTSFLSGNSAAIAVDISDSEDIDSEEINSMGVVNLVAGKDIEDKEAEGDIDEEILLMRVENNLQHGLTHECQSEQQGNMDNTGQSMPKTEGQRDCLGERLPERPAERLAERLPERILKLNKTKLNISKESTKKGSEAILEQPQENKLKNAELQEVKLCPVNSFGKKKEGYS</sequence>
<evidence type="ECO:0000256" key="1">
    <source>
        <dbReference type="SAM" id="MobiDB-lite"/>
    </source>
</evidence>
<accession>A0ABS2GG81</accession>
<proteinExistence type="predicted"/>
<comment type="caution">
    <text evidence="2">The sequence shown here is derived from an EMBL/GenBank/DDBJ whole genome shotgun (WGS) entry which is preliminary data.</text>
</comment>
<dbReference type="RefSeq" id="WP_205087477.1">
    <property type="nucleotide sequence ID" value="NZ_JACJLA010000003.1"/>
</dbReference>
<evidence type="ECO:0000313" key="3">
    <source>
        <dbReference type="Proteomes" id="UP000707138"/>
    </source>
</evidence>
<reference evidence="2 3" key="1">
    <citation type="journal article" date="2021" name="Sci. Rep.">
        <title>The distribution of antibiotic resistance genes in chicken gut microbiota commensals.</title>
        <authorList>
            <person name="Juricova H."/>
            <person name="Matiasovicova J."/>
            <person name="Kubasova T."/>
            <person name="Cejkova D."/>
            <person name="Rychlik I."/>
        </authorList>
    </citation>
    <scope>NUCLEOTIDE SEQUENCE [LARGE SCALE GENOMIC DNA]</scope>
    <source>
        <strain evidence="2 3">An537</strain>
    </source>
</reference>
<evidence type="ECO:0000313" key="2">
    <source>
        <dbReference type="EMBL" id="MBM6912268.1"/>
    </source>
</evidence>
<protein>
    <recommendedName>
        <fullName evidence="4">Helix-turn-helix domain-containing protein</fullName>
    </recommendedName>
</protein>
<keyword evidence="3" id="KW-1185">Reference proteome</keyword>
<dbReference type="Proteomes" id="UP000707138">
    <property type="component" value="Unassembled WGS sequence"/>
</dbReference>
<evidence type="ECO:0008006" key="4">
    <source>
        <dbReference type="Google" id="ProtNLM"/>
    </source>
</evidence>
<organism evidence="2 3">
    <name type="scientific">Veillonella magna</name>
    <dbReference type="NCBI Taxonomy" id="464322"/>
    <lineage>
        <taxon>Bacteria</taxon>
        <taxon>Bacillati</taxon>
        <taxon>Bacillota</taxon>
        <taxon>Negativicutes</taxon>
        <taxon>Veillonellales</taxon>
        <taxon>Veillonellaceae</taxon>
        <taxon>Veillonella</taxon>
    </lineage>
</organism>